<evidence type="ECO:0000313" key="3">
    <source>
        <dbReference type="WBParaSite" id="nOo.2.0.1.t10435-RA"/>
    </source>
</evidence>
<gene>
    <name evidence="1" type="ORF">NOO_LOCUS10435</name>
</gene>
<dbReference type="STRING" id="42157.A0A182EQM0"/>
<name>A0A182EQM0_ONCOC</name>
<dbReference type="WBParaSite" id="nOo.2.0.1.t10435-RA">
    <property type="protein sequence ID" value="nOo.2.0.1.t10435-RA"/>
    <property type="gene ID" value="nOo.2.0.1.g10435"/>
</dbReference>
<evidence type="ECO:0000313" key="1">
    <source>
        <dbReference type="EMBL" id="VDM94162.1"/>
    </source>
</evidence>
<evidence type="ECO:0000313" key="2">
    <source>
        <dbReference type="Proteomes" id="UP000271087"/>
    </source>
</evidence>
<dbReference type="Gene3D" id="3.40.50.1820">
    <property type="entry name" value="alpha/beta hydrolase"/>
    <property type="match status" value="1"/>
</dbReference>
<dbReference type="OrthoDB" id="2363873at2759"/>
<reference evidence="1 2" key="2">
    <citation type="submission" date="2018-08" db="EMBL/GenBank/DDBJ databases">
        <authorList>
            <person name="Laetsch R D."/>
            <person name="Stevens L."/>
            <person name="Kumar S."/>
            <person name="Blaxter L. M."/>
        </authorList>
    </citation>
    <scope>NUCLEOTIDE SEQUENCE [LARGE SCALE GENOMIC DNA]</scope>
</reference>
<dbReference type="InterPro" id="IPR029058">
    <property type="entry name" value="AB_hydrolase_fold"/>
</dbReference>
<protein>
    <submittedName>
        <fullName evidence="3">1-alkyl-2-acetylglycerophosphocholine esterase</fullName>
    </submittedName>
</protein>
<dbReference type="EMBL" id="UYRW01005985">
    <property type="protein sequence ID" value="VDM94162.1"/>
    <property type="molecule type" value="Genomic_DNA"/>
</dbReference>
<organism evidence="3">
    <name type="scientific">Onchocerca ochengi</name>
    <name type="common">Filarial nematode worm</name>
    <dbReference type="NCBI Taxonomy" id="42157"/>
    <lineage>
        <taxon>Eukaryota</taxon>
        <taxon>Metazoa</taxon>
        <taxon>Ecdysozoa</taxon>
        <taxon>Nematoda</taxon>
        <taxon>Chromadorea</taxon>
        <taxon>Rhabditida</taxon>
        <taxon>Spirurina</taxon>
        <taxon>Spiruromorpha</taxon>
        <taxon>Filarioidea</taxon>
        <taxon>Onchocercidae</taxon>
        <taxon>Onchocerca</taxon>
    </lineage>
</organism>
<sequence length="98" mass="11496">MSIITLPRLGTGKFEVGYVEAMVVDNDDNDDNGILLTIYYPADDTLTCQESKHPLWLSRMEYLEGLAEYRNLSAQWLQFVYDQFIEQLRKHFLMKTVE</sequence>
<proteinExistence type="predicted"/>
<accession>A0A182EQM0</accession>
<dbReference type="AlphaFoldDB" id="A0A182EQM0"/>
<keyword evidence="2" id="KW-1185">Reference proteome</keyword>
<dbReference type="Proteomes" id="UP000271087">
    <property type="component" value="Unassembled WGS sequence"/>
</dbReference>
<reference evidence="3" key="1">
    <citation type="submission" date="2016-06" db="UniProtKB">
        <authorList>
            <consortium name="WormBaseParasite"/>
        </authorList>
    </citation>
    <scope>IDENTIFICATION</scope>
</reference>
<dbReference type="Pfam" id="PF03403">
    <property type="entry name" value="PAF-AH_p_II"/>
    <property type="match status" value="1"/>
</dbReference>